<sequence>MNELTVEQANEVSGGVLPYVAVLAFVYYERNEIRDFVGGVLDGFNGTDYMKPD</sequence>
<gene>
    <name evidence="1" type="ORF">ACEU0G_001880</name>
</gene>
<evidence type="ECO:0000313" key="1">
    <source>
        <dbReference type="EMBL" id="MFG6111543.1"/>
    </source>
</evidence>
<evidence type="ECO:0000313" key="2">
    <source>
        <dbReference type="Proteomes" id="UP001605261"/>
    </source>
</evidence>
<name>A0ABW7D2V0_9GAMM</name>
<keyword evidence="2" id="KW-1185">Reference proteome</keyword>
<protein>
    <recommendedName>
        <fullName evidence="3">Class IIb bacteriocin, lactobin A/cerein 7B family</fullName>
    </recommendedName>
</protein>
<proteinExistence type="predicted"/>
<dbReference type="Proteomes" id="UP001605261">
    <property type="component" value="Unassembled WGS sequence"/>
</dbReference>
<dbReference type="RefSeq" id="WP_394164769.1">
    <property type="nucleotide sequence ID" value="NZ_JBHGCJ010000022.1"/>
</dbReference>
<comment type="caution">
    <text evidence="1">The sequence shown here is derived from an EMBL/GenBank/DDBJ whole genome shotgun (WGS) entry which is preliminary data.</text>
</comment>
<dbReference type="EMBL" id="JBHGCJ010000022">
    <property type="protein sequence ID" value="MFG6111543.1"/>
    <property type="molecule type" value="Genomic_DNA"/>
</dbReference>
<reference evidence="1 2" key="1">
    <citation type="submission" date="2024-09" db="EMBL/GenBank/DDBJ databases">
        <authorList>
            <consortium name="All-Russian atlas of soil microorganisms"/>
            <consortium name="as a basis for the search for new antimicrobial producers and enzymes with unique properties"/>
            <person name="Sokolova E.A."/>
            <person name="Voronina E.N."/>
        </authorList>
    </citation>
    <scope>NUCLEOTIDE SEQUENCE [LARGE SCALE GENOMIC DNA]</scope>
    <source>
        <strain evidence="1 2">AF-22b-331.1</strain>
    </source>
</reference>
<evidence type="ECO:0008006" key="3">
    <source>
        <dbReference type="Google" id="ProtNLM"/>
    </source>
</evidence>
<accession>A0ABW7D2V0</accession>
<organism evidence="1 2">
    <name type="scientific">Stenotrophomonas nematodicola</name>
    <dbReference type="NCBI Taxonomy" id="2656746"/>
    <lineage>
        <taxon>Bacteria</taxon>
        <taxon>Pseudomonadati</taxon>
        <taxon>Pseudomonadota</taxon>
        <taxon>Gammaproteobacteria</taxon>
        <taxon>Lysobacterales</taxon>
        <taxon>Lysobacteraceae</taxon>
        <taxon>Stenotrophomonas</taxon>
    </lineage>
</organism>